<dbReference type="AlphaFoldDB" id="A0A174QA69"/>
<comment type="caution">
    <text evidence="1">The sequence shown here is derived from an EMBL/GenBank/DDBJ whole genome shotgun (WGS) entry which is preliminary data.</text>
</comment>
<sequence length="118" mass="13247">MGSKSQRKGRAGELELARLLQGYGYDVQPGMAVSYGATPDLVGLPHIHIECKRNERLNVPEAMAQAVRDAEWFQDGAPTVFHRRNRSGWLVTQRLEDWIALYRKKEPPASHTDSDTSG</sequence>
<evidence type="ECO:0000313" key="1">
    <source>
        <dbReference type="EMBL" id="MSB18522.1"/>
    </source>
</evidence>
<evidence type="ECO:0000313" key="2">
    <source>
        <dbReference type="Proteomes" id="UP000434475"/>
    </source>
</evidence>
<dbReference type="Proteomes" id="UP000434475">
    <property type="component" value="Unassembled WGS sequence"/>
</dbReference>
<protein>
    <recommendedName>
        <fullName evidence="3">Holliday junction resolvase</fullName>
    </recommendedName>
</protein>
<gene>
    <name evidence="1" type="ORF">GKE97_03205</name>
</gene>
<name>A0A174QA69_FLAPL</name>
<dbReference type="EMBL" id="WKPR01000003">
    <property type="protein sequence ID" value="MSB18522.1"/>
    <property type="molecule type" value="Genomic_DNA"/>
</dbReference>
<accession>A0A174QA69</accession>
<proteinExistence type="predicted"/>
<reference evidence="1 2" key="1">
    <citation type="journal article" date="2019" name="Nat. Med.">
        <title>A library of human gut bacterial isolates paired with longitudinal multiomics data enables mechanistic microbiome research.</title>
        <authorList>
            <person name="Poyet M."/>
            <person name="Groussin M."/>
            <person name="Gibbons S.M."/>
            <person name="Avila-Pacheco J."/>
            <person name="Jiang X."/>
            <person name="Kearney S.M."/>
            <person name="Perrotta A.R."/>
            <person name="Berdy B."/>
            <person name="Zhao S."/>
            <person name="Lieberman T.D."/>
            <person name="Swanson P.K."/>
            <person name="Smith M."/>
            <person name="Roesemann S."/>
            <person name="Alexander J.E."/>
            <person name="Rich S.A."/>
            <person name="Livny J."/>
            <person name="Vlamakis H."/>
            <person name="Clish C."/>
            <person name="Bullock K."/>
            <person name="Deik A."/>
            <person name="Scott J."/>
            <person name="Pierce K.A."/>
            <person name="Xavier R.J."/>
            <person name="Alm E.J."/>
        </authorList>
    </citation>
    <scope>NUCLEOTIDE SEQUENCE [LARGE SCALE GENOMIC DNA]</scope>
    <source>
        <strain evidence="1 2">BIOML-A2</strain>
    </source>
</reference>
<organism evidence="1 2">
    <name type="scientific">Flavonifractor plautii</name>
    <name type="common">Fusobacterium plautii</name>
    <dbReference type="NCBI Taxonomy" id="292800"/>
    <lineage>
        <taxon>Bacteria</taxon>
        <taxon>Bacillati</taxon>
        <taxon>Bacillota</taxon>
        <taxon>Clostridia</taxon>
        <taxon>Eubacteriales</taxon>
        <taxon>Oscillospiraceae</taxon>
        <taxon>Flavonifractor</taxon>
    </lineage>
</organism>
<dbReference type="RefSeq" id="WP_009259042.1">
    <property type="nucleotide sequence ID" value="NZ_JADMVA010000001.1"/>
</dbReference>
<evidence type="ECO:0008006" key="3">
    <source>
        <dbReference type="Google" id="ProtNLM"/>
    </source>
</evidence>